<feature type="domain" description="Pectinesterase inhibitor" evidence="1">
    <location>
        <begin position="53"/>
        <end position="121"/>
    </location>
</feature>
<gene>
    <name evidence="2" type="ORF">CISIN_1g0406021mg</name>
</gene>
<proteinExistence type="predicted"/>
<dbReference type="AlphaFoldDB" id="A0A067DQS3"/>
<evidence type="ECO:0000259" key="1">
    <source>
        <dbReference type="Pfam" id="PF04043"/>
    </source>
</evidence>
<dbReference type="STRING" id="2711.A0A067DQS3"/>
<evidence type="ECO:0000313" key="2">
    <source>
        <dbReference type="EMBL" id="KDO41382.1"/>
    </source>
</evidence>
<dbReference type="GO" id="GO:0004857">
    <property type="term" value="F:enzyme inhibitor activity"/>
    <property type="evidence" value="ECO:0007669"/>
    <property type="project" value="InterPro"/>
</dbReference>
<dbReference type="Gene3D" id="1.20.140.40">
    <property type="entry name" value="Invertase/pectin methylesterase inhibitor family protein"/>
    <property type="match status" value="1"/>
</dbReference>
<reference evidence="2 3" key="1">
    <citation type="submission" date="2014-04" db="EMBL/GenBank/DDBJ databases">
        <authorList>
            <consortium name="International Citrus Genome Consortium"/>
            <person name="Gmitter F."/>
            <person name="Chen C."/>
            <person name="Farmerie W."/>
            <person name="Harkins T."/>
            <person name="Desany B."/>
            <person name="Mohiuddin M."/>
            <person name="Kodira C."/>
            <person name="Borodovsky M."/>
            <person name="Lomsadze A."/>
            <person name="Burns P."/>
            <person name="Jenkins J."/>
            <person name="Prochnik S."/>
            <person name="Shu S."/>
            <person name="Chapman J."/>
            <person name="Pitluck S."/>
            <person name="Schmutz J."/>
            <person name="Rokhsar D."/>
        </authorList>
    </citation>
    <scope>NUCLEOTIDE SEQUENCE</scope>
</reference>
<organism evidence="2 3">
    <name type="scientific">Citrus sinensis</name>
    <name type="common">Sweet orange</name>
    <name type="synonym">Citrus aurantium var. sinensis</name>
    <dbReference type="NCBI Taxonomy" id="2711"/>
    <lineage>
        <taxon>Eukaryota</taxon>
        <taxon>Viridiplantae</taxon>
        <taxon>Streptophyta</taxon>
        <taxon>Embryophyta</taxon>
        <taxon>Tracheophyta</taxon>
        <taxon>Spermatophyta</taxon>
        <taxon>Magnoliopsida</taxon>
        <taxon>eudicotyledons</taxon>
        <taxon>Gunneridae</taxon>
        <taxon>Pentapetalae</taxon>
        <taxon>rosids</taxon>
        <taxon>malvids</taxon>
        <taxon>Sapindales</taxon>
        <taxon>Rutaceae</taxon>
        <taxon>Aurantioideae</taxon>
        <taxon>Citrus</taxon>
    </lineage>
</organism>
<dbReference type="Pfam" id="PF04043">
    <property type="entry name" value="PMEI"/>
    <property type="match status" value="1"/>
</dbReference>
<dbReference type="EMBL" id="KK785649">
    <property type="protein sequence ID" value="KDO41382.1"/>
    <property type="molecule type" value="Genomic_DNA"/>
</dbReference>
<dbReference type="InterPro" id="IPR006501">
    <property type="entry name" value="Pectinesterase_inhib_dom"/>
</dbReference>
<keyword evidence="3" id="KW-1185">Reference proteome</keyword>
<evidence type="ECO:0000313" key="3">
    <source>
        <dbReference type="Proteomes" id="UP000027120"/>
    </source>
</evidence>
<dbReference type="SUPFAM" id="SSF101148">
    <property type="entry name" value="Plant invertase/pectin methylesterase inhibitor"/>
    <property type="match status" value="1"/>
</dbReference>
<protein>
    <recommendedName>
        <fullName evidence="1">Pectinesterase inhibitor domain-containing protein</fullName>
    </recommendedName>
</protein>
<dbReference type="InterPro" id="IPR035513">
    <property type="entry name" value="Invertase/methylesterase_inhib"/>
</dbReference>
<sequence length="191" mass="21045">MNSMSFLLNLHHRSVFMKSLPSLLWRSVMVGVVVNILTPFFNQTIDASLSLFVDSLDLLDFSTDELSCLYTFVFNKTRKLNGSGDLSSDLRTWLSAALINHETCIDGFDGTNSIVKELLTMVHPSPNQWSNGFSNSNSGGKGCGGGGKSINGVQGDVVVAADGTWNFTKIMDTVLATKDYNMKRFVIYIKR</sequence>
<dbReference type="PANTHER" id="PTHR31707">
    <property type="entry name" value="PECTINESTERASE"/>
    <property type="match status" value="1"/>
</dbReference>
<dbReference type="Proteomes" id="UP000027120">
    <property type="component" value="Unassembled WGS sequence"/>
</dbReference>
<accession>A0A067DQS3</accession>
<feature type="non-terminal residue" evidence="2">
    <location>
        <position position="191"/>
    </location>
</feature>
<name>A0A067DQS3_CITSI</name>